<evidence type="ECO:0000313" key="1">
    <source>
        <dbReference type="EMBL" id="PTW61403.1"/>
    </source>
</evidence>
<proteinExistence type="predicted"/>
<accession>A0A2T5VCB5</accession>
<dbReference type="AlphaFoldDB" id="A0A2T5VCB5"/>
<organism evidence="1 2">
    <name type="scientific">Breoghania corrubedonensis</name>
    <dbReference type="NCBI Taxonomy" id="665038"/>
    <lineage>
        <taxon>Bacteria</taxon>
        <taxon>Pseudomonadati</taxon>
        <taxon>Pseudomonadota</taxon>
        <taxon>Alphaproteobacteria</taxon>
        <taxon>Hyphomicrobiales</taxon>
        <taxon>Stappiaceae</taxon>
        <taxon>Breoghania</taxon>
    </lineage>
</organism>
<dbReference type="EMBL" id="QAYG01000002">
    <property type="protein sequence ID" value="PTW61403.1"/>
    <property type="molecule type" value="Genomic_DNA"/>
</dbReference>
<sequence>MTETSVTGDRAADVAAIIEGVFCTVDLPLNDQLGILTALLAKRIAAIGSDAQVRNVAAGATDIITRSVERRLAEKRGMLS</sequence>
<keyword evidence="2" id="KW-1185">Reference proteome</keyword>
<comment type="caution">
    <text evidence="1">The sequence shown here is derived from an EMBL/GenBank/DDBJ whole genome shotgun (WGS) entry which is preliminary data.</text>
</comment>
<dbReference type="RefSeq" id="WP_107989266.1">
    <property type="nucleotide sequence ID" value="NZ_QAYG01000002.1"/>
</dbReference>
<gene>
    <name evidence="1" type="ORF">C8N35_102112</name>
</gene>
<dbReference type="Proteomes" id="UP000244081">
    <property type="component" value="Unassembled WGS sequence"/>
</dbReference>
<evidence type="ECO:0000313" key="2">
    <source>
        <dbReference type="Proteomes" id="UP000244081"/>
    </source>
</evidence>
<name>A0A2T5VCB5_9HYPH</name>
<reference evidence="1 2" key="1">
    <citation type="submission" date="2018-04" db="EMBL/GenBank/DDBJ databases">
        <title>Genomic Encyclopedia of Archaeal and Bacterial Type Strains, Phase II (KMG-II): from individual species to whole genera.</title>
        <authorList>
            <person name="Goeker M."/>
        </authorList>
    </citation>
    <scope>NUCLEOTIDE SEQUENCE [LARGE SCALE GENOMIC DNA]</scope>
    <source>
        <strain evidence="1 2">DSM 23382</strain>
    </source>
</reference>
<protein>
    <submittedName>
        <fullName evidence="1">Uncharacterized protein</fullName>
    </submittedName>
</protein>